<dbReference type="Pfam" id="PF02080">
    <property type="entry name" value="TrkA_C"/>
    <property type="match status" value="1"/>
</dbReference>
<sequence>MQQRKRTFLIFYLLIAIIIVGTIGYSLLLDISLMDAIYMTVITMSTVGFQEVAPLTAPAQLFTIILIFFSLGTIGYTGSQLIGFFFGGRLQEIWREQRMKDQLSEMKNHIIVCGAGETGRHVIESLEKEDVDFVVIEFEEEKLEAVKEYSSVIAFQGDAKSDEVLEKAGISRAKGLVASLNNDANNLYTVLSARQLNPDLNIVARAITHDSHEKLIRAGADKTVSPNEIGGHRMASMLLKPSVIAFLDTITHSGKIDLNLNEVVIRDGSRLSHRTLMDANIPEQTDLIIIAVKENDNAVDGIIFNPTKEYMLKPGQTLIVLGEDADLNKLKKLAES</sequence>
<dbReference type="InterPro" id="IPR003148">
    <property type="entry name" value="RCK_N"/>
</dbReference>
<evidence type="ECO:0000259" key="4">
    <source>
        <dbReference type="PROSITE" id="PS51202"/>
    </source>
</evidence>
<dbReference type="STRING" id="426702.SAMN04488099_10627"/>
<evidence type="ECO:0000259" key="3">
    <source>
        <dbReference type="PROSITE" id="PS51201"/>
    </source>
</evidence>
<dbReference type="InterPro" id="IPR050721">
    <property type="entry name" value="Trk_Ktr_HKT_K-transport"/>
</dbReference>
<dbReference type="SUPFAM" id="SSF81324">
    <property type="entry name" value="Voltage-gated potassium channels"/>
    <property type="match status" value="1"/>
</dbReference>
<keyword evidence="2" id="KW-0812">Transmembrane</keyword>
<accession>A0A1H7JSS5</accession>
<evidence type="ECO:0000256" key="1">
    <source>
        <dbReference type="ARBA" id="ARBA00004651"/>
    </source>
</evidence>
<dbReference type="Pfam" id="PF02254">
    <property type="entry name" value="TrkA_N"/>
    <property type="match status" value="1"/>
</dbReference>
<name>A0A1H7JSS5_9LACT</name>
<dbReference type="OrthoDB" id="9785285at2"/>
<dbReference type="GO" id="GO:0005886">
    <property type="term" value="C:plasma membrane"/>
    <property type="evidence" value="ECO:0007669"/>
    <property type="project" value="UniProtKB-SubCell"/>
</dbReference>
<reference evidence="6" key="1">
    <citation type="submission" date="2016-10" db="EMBL/GenBank/DDBJ databases">
        <authorList>
            <person name="Varghese N."/>
            <person name="Submissions S."/>
        </authorList>
    </citation>
    <scope>NUCLEOTIDE SEQUENCE [LARGE SCALE GENOMIC DNA]</scope>
    <source>
        <strain evidence="6">DSM 19183</strain>
    </source>
</reference>
<keyword evidence="6" id="KW-1185">Reference proteome</keyword>
<dbReference type="Pfam" id="PF07885">
    <property type="entry name" value="Ion_trans_2"/>
    <property type="match status" value="1"/>
</dbReference>
<feature type="domain" description="RCK N-terminal" evidence="3">
    <location>
        <begin position="107"/>
        <end position="225"/>
    </location>
</feature>
<dbReference type="Proteomes" id="UP000199081">
    <property type="component" value="Unassembled WGS sequence"/>
</dbReference>
<protein>
    <submittedName>
        <fullName evidence="5">Voltage-gated potassium channel</fullName>
    </submittedName>
</protein>
<dbReference type="PROSITE" id="PS51202">
    <property type="entry name" value="RCK_C"/>
    <property type="match status" value="1"/>
</dbReference>
<dbReference type="RefSeq" id="WP_091480377.1">
    <property type="nucleotide sequence ID" value="NZ_BJYC01000008.1"/>
</dbReference>
<keyword evidence="5" id="KW-0407">Ion channel</keyword>
<dbReference type="Gene3D" id="1.10.287.70">
    <property type="match status" value="1"/>
</dbReference>
<dbReference type="GO" id="GO:0008324">
    <property type="term" value="F:monoatomic cation transmembrane transporter activity"/>
    <property type="evidence" value="ECO:0007669"/>
    <property type="project" value="InterPro"/>
</dbReference>
<organism evidence="5 6">
    <name type="scientific">Alkalibacterium pelagium</name>
    <dbReference type="NCBI Taxonomy" id="426702"/>
    <lineage>
        <taxon>Bacteria</taxon>
        <taxon>Bacillati</taxon>
        <taxon>Bacillota</taxon>
        <taxon>Bacilli</taxon>
        <taxon>Lactobacillales</taxon>
        <taxon>Carnobacteriaceae</taxon>
        <taxon>Alkalibacterium</taxon>
    </lineage>
</organism>
<dbReference type="SUPFAM" id="SSF116726">
    <property type="entry name" value="TrkA C-terminal domain-like"/>
    <property type="match status" value="1"/>
</dbReference>
<dbReference type="InterPro" id="IPR036291">
    <property type="entry name" value="NAD(P)-bd_dom_sf"/>
</dbReference>
<dbReference type="SUPFAM" id="SSF51735">
    <property type="entry name" value="NAD(P)-binding Rossmann-fold domains"/>
    <property type="match status" value="1"/>
</dbReference>
<dbReference type="PANTHER" id="PTHR43833:SF9">
    <property type="entry name" value="POTASSIUM CHANNEL PROTEIN YUGO-RELATED"/>
    <property type="match status" value="1"/>
</dbReference>
<feature type="transmembrane region" description="Helical" evidence="2">
    <location>
        <begin position="61"/>
        <end position="86"/>
    </location>
</feature>
<dbReference type="InterPro" id="IPR036721">
    <property type="entry name" value="RCK_C_sf"/>
</dbReference>
<keyword evidence="2" id="KW-1133">Transmembrane helix</keyword>
<gene>
    <name evidence="5" type="ORF">SAMN04488099_10627</name>
</gene>
<dbReference type="AlphaFoldDB" id="A0A1H7JSS5"/>
<keyword evidence="5" id="KW-0406">Ion transport</keyword>
<evidence type="ECO:0000256" key="2">
    <source>
        <dbReference type="SAM" id="Phobius"/>
    </source>
</evidence>
<keyword evidence="5" id="KW-0813">Transport</keyword>
<dbReference type="InterPro" id="IPR006037">
    <property type="entry name" value="RCK_C"/>
</dbReference>
<dbReference type="PROSITE" id="PS51201">
    <property type="entry name" value="RCK_N"/>
    <property type="match status" value="1"/>
</dbReference>
<keyword evidence="2" id="KW-0472">Membrane</keyword>
<dbReference type="Gene3D" id="3.30.70.1450">
    <property type="entry name" value="Regulator of K+ conductance, C-terminal domain"/>
    <property type="match status" value="1"/>
</dbReference>
<dbReference type="Gene3D" id="3.40.50.720">
    <property type="entry name" value="NAD(P)-binding Rossmann-like Domain"/>
    <property type="match status" value="1"/>
</dbReference>
<evidence type="ECO:0000313" key="6">
    <source>
        <dbReference type="Proteomes" id="UP000199081"/>
    </source>
</evidence>
<dbReference type="PANTHER" id="PTHR43833">
    <property type="entry name" value="POTASSIUM CHANNEL PROTEIN 2-RELATED-RELATED"/>
    <property type="match status" value="1"/>
</dbReference>
<comment type="subcellular location">
    <subcellularLocation>
        <location evidence="1">Cell membrane</location>
        <topology evidence="1">Multi-pass membrane protein</topology>
    </subcellularLocation>
</comment>
<dbReference type="EMBL" id="FNZU01000006">
    <property type="protein sequence ID" value="SEK76555.1"/>
    <property type="molecule type" value="Genomic_DNA"/>
</dbReference>
<feature type="transmembrane region" description="Helical" evidence="2">
    <location>
        <begin position="7"/>
        <end position="28"/>
    </location>
</feature>
<dbReference type="InterPro" id="IPR013099">
    <property type="entry name" value="K_chnl_dom"/>
</dbReference>
<dbReference type="GO" id="GO:0006813">
    <property type="term" value="P:potassium ion transport"/>
    <property type="evidence" value="ECO:0007669"/>
    <property type="project" value="InterPro"/>
</dbReference>
<feature type="domain" description="RCK C-terminal" evidence="4">
    <location>
        <begin position="247"/>
        <end position="336"/>
    </location>
</feature>
<proteinExistence type="predicted"/>
<evidence type="ECO:0000313" key="5">
    <source>
        <dbReference type="EMBL" id="SEK76555.1"/>
    </source>
</evidence>